<name>A0ABY2A2Y9_9ACTN</name>
<organism evidence="1 2">
    <name type="scientific">Kribbella speibonae</name>
    <dbReference type="NCBI Taxonomy" id="1572660"/>
    <lineage>
        <taxon>Bacteria</taxon>
        <taxon>Bacillati</taxon>
        <taxon>Actinomycetota</taxon>
        <taxon>Actinomycetes</taxon>
        <taxon>Propionibacteriales</taxon>
        <taxon>Kribbellaceae</taxon>
        <taxon>Kribbella</taxon>
    </lineage>
</organism>
<evidence type="ECO:0000313" key="1">
    <source>
        <dbReference type="EMBL" id="TCC22763.1"/>
    </source>
</evidence>
<accession>A0ABY2A2Y9</accession>
<gene>
    <name evidence="1" type="ORF">E0H58_20480</name>
</gene>
<proteinExistence type="predicted"/>
<keyword evidence="2" id="KW-1185">Reference proteome</keyword>
<dbReference type="Proteomes" id="UP000292385">
    <property type="component" value="Unassembled WGS sequence"/>
</dbReference>
<protein>
    <submittedName>
        <fullName evidence="1">Uncharacterized protein</fullName>
    </submittedName>
</protein>
<evidence type="ECO:0000313" key="2">
    <source>
        <dbReference type="Proteomes" id="UP000292385"/>
    </source>
</evidence>
<dbReference type="EMBL" id="SJJY01000004">
    <property type="protein sequence ID" value="TCC22763.1"/>
    <property type="molecule type" value="Genomic_DNA"/>
</dbReference>
<comment type="caution">
    <text evidence="1">The sequence shown here is derived from an EMBL/GenBank/DDBJ whole genome shotgun (WGS) entry which is preliminary data.</text>
</comment>
<reference evidence="1 2" key="1">
    <citation type="submission" date="2019-02" db="EMBL/GenBank/DDBJ databases">
        <title>Kribbella capetownensis sp. nov. and Kribbella speibonae sp. nov., isolated from soil.</title>
        <authorList>
            <person name="Curtis S.M."/>
            <person name="Norton I."/>
            <person name="Everest G.J."/>
            <person name="Meyers P.R."/>
        </authorList>
    </citation>
    <scope>NUCLEOTIDE SEQUENCE [LARGE SCALE GENOMIC DNA]</scope>
    <source>
        <strain evidence="1 2">SK5</strain>
    </source>
</reference>
<dbReference type="RefSeq" id="WP_131462997.1">
    <property type="nucleotide sequence ID" value="NZ_SJJY01000004.1"/>
</dbReference>
<sequence>MSLLDRLQYTVFENPRLLPSATEGVEFTAMFEVVWRPRRRRESNLQDALRADVIEAASATSITRSAYDVRAAENFINTRLAAWGRTATGRYRHISPKVSLSLSDDAAETLAQRRADEERVRRLTFLKTKLYSDPALVVVERLERNPERSSENLIAEYIRAAQLIESSQRWWAPLLEGTAALDQRYRTQDLAFALMSALTATVNELANQRPPD</sequence>